<evidence type="ECO:0000313" key="10">
    <source>
        <dbReference type="EMBL" id="KKS98718.1"/>
    </source>
</evidence>
<keyword evidence="7 8" id="KW-0472">Membrane</keyword>
<name>A0A0G1GIX5_9BACT</name>
<feature type="transmembrane region" description="Helical" evidence="8">
    <location>
        <begin position="85"/>
        <end position="104"/>
    </location>
</feature>
<evidence type="ECO:0000259" key="9">
    <source>
        <dbReference type="Pfam" id="PF13231"/>
    </source>
</evidence>
<evidence type="ECO:0000313" key="11">
    <source>
        <dbReference type="Proteomes" id="UP000034894"/>
    </source>
</evidence>
<dbReference type="InterPro" id="IPR050297">
    <property type="entry name" value="LipidA_mod_glycosyltrf_83"/>
</dbReference>
<sequence>MTKTQSLLVAAAFFIYLLANVFLLKDYGVTWDFSYHYNAGLFHLDRTTETGFKIGPSPPLSDILPVLSKILFSDRLRWLPWNSAYNLYSVVLGSTGILVLFFFASSLFNWQTGLFSAIILALLPRYFGHLHNNMKDIPQAVFFTLSLYCFWALVNKPSFKKLIFSVLAFALAFNSKVNAVFIPFIAIAWLLIRIFTGKIRLKKLNSYVHLYFFLAPLFAFFLWSIFWPDPLARLAEATHSYTTSTTNMPLLYFGSTVYSGNNVPWHYPLGIFLATTPILIILTALIGLMLVVRIIFKSKAALFTVLWFFLPLSRYLKPGMAVIDDVRHFMEVLYPLSLLAGIGTLTIFNRLPLFYKRAAYTVFFIYLLIPVVTFHPHQTSYFSEAVGGINRAQNKFDIEFWANAYKQALPWLNQHAPLNSKITVAMAPDIARLYLRQDLKDRLGTVNLGIRDDSVYTTSDYTVILNRQSFYNWYAVNSYMSSRQPVFSLTVHNVPLVRIYQNKK</sequence>
<feature type="transmembrane region" description="Helical" evidence="8">
    <location>
        <begin position="110"/>
        <end position="128"/>
    </location>
</feature>
<dbReference type="GO" id="GO:0009103">
    <property type="term" value="P:lipopolysaccharide biosynthetic process"/>
    <property type="evidence" value="ECO:0007669"/>
    <property type="project" value="UniProtKB-ARBA"/>
</dbReference>
<dbReference type="PANTHER" id="PTHR33908:SF11">
    <property type="entry name" value="MEMBRANE PROTEIN"/>
    <property type="match status" value="1"/>
</dbReference>
<evidence type="ECO:0000256" key="6">
    <source>
        <dbReference type="ARBA" id="ARBA00022989"/>
    </source>
</evidence>
<dbReference type="Pfam" id="PF13231">
    <property type="entry name" value="PMT_2"/>
    <property type="match status" value="1"/>
</dbReference>
<dbReference type="Proteomes" id="UP000034894">
    <property type="component" value="Unassembled WGS sequence"/>
</dbReference>
<dbReference type="EMBL" id="LCFP01000001">
    <property type="protein sequence ID" value="KKS98718.1"/>
    <property type="molecule type" value="Genomic_DNA"/>
</dbReference>
<proteinExistence type="predicted"/>
<protein>
    <submittedName>
        <fullName evidence="10">Glycosyltransferase</fullName>
    </submittedName>
</protein>
<accession>A0A0G1GIX5</accession>
<keyword evidence="5 8" id="KW-0812">Transmembrane</keyword>
<dbReference type="GO" id="GO:0016763">
    <property type="term" value="F:pentosyltransferase activity"/>
    <property type="evidence" value="ECO:0007669"/>
    <property type="project" value="TreeGrafter"/>
</dbReference>
<feature type="transmembrane region" description="Helical" evidence="8">
    <location>
        <begin position="358"/>
        <end position="375"/>
    </location>
</feature>
<dbReference type="GO" id="GO:0005886">
    <property type="term" value="C:plasma membrane"/>
    <property type="evidence" value="ECO:0007669"/>
    <property type="project" value="UniProtKB-SubCell"/>
</dbReference>
<feature type="transmembrane region" description="Helical" evidence="8">
    <location>
        <begin position="166"/>
        <end position="192"/>
    </location>
</feature>
<evidence type="ECO:0000256" key="7">
    <source>
        <dbReference type="ARBA" id="ARBA00023136"/>
    </source>
</evidence>
<evidence type="ECO:0000256" key="3">
    <source>
        <dbReference type="ARBA" id="ARBA00022676"/>
    </source>
</evidence>
<feature type="transmembrane region" description="Helical" evidence="8">
    <location>
        <begin position="204"/>
        <end position="226"/>
    </location>
</feature>
<evidence type="ECO:0000256" key="2">
    <source>
        <dbReference type="ARBA" id="ARBA00022475"/>
    </source>
</evidence>
<keyword evidence="4 10" id="KW-0808">Transferase</keyword>
<evidence type="ECO:0000256" key="8">
    <source>
        <dbReference type="SAM" id="Phobius"/>
    </source>
</evidence>
<dbReference type="STRING" id="1618443.UV73_C0001G0239"/>
<organism evidence="10 11">
    <name type="scientific">Candidatus Gottesmanbacteria bacterium GW2011_GWA2_43_14</name>
    <dbReference type="NCBI Taxonomy" id="1618443"/>
    <lineage>
        <taxon>Bacteria</taxon>
        <taxon>Candidatus Gottesmaniibacteriota</taxon>
    </lineage>
</organism>
<feature type="transmembrane region" description="Helical" evidence="8">
    <location>
        <begin position="6"/>
        <end position="24"/>
    </location>
</feature>
<evidence type="ECO:0000256" key="5">
    <source>
        <dbReference type="ARBA" id="ARBA00022692"/>
    </source>
</evidence>
<keyword evidence="2" id="KW-1003">Cell membrane</keyword>
<dbReference type="AlphaFoldDB" id="A0A0G1GIX5"/>
<evidence type="ECO:0000256" key="1">
    <source>
        <dbReference type="ARBA" id="ARBA00004651"/>
    </source>
</evidence>
<feature type="domain" description="Glycosyltransferase RgtA/B/C/D-like" evidence="9">
    <location>
        <begin position="85"/>
        <end position="223"/>
    </location>
</feature>
<feature type="transmembrane region" description="Helical" evidence="8">
    <location>
        <begin position="299"/>
        <end position="316"/>
    </location>
</feature>
<dbReference type="InterPro" id="IPR038731">
    <property type="entry name" value="RgtA/B/C-like"/>
</dbReference>
<feature type="transmembrane region" description="Helical" evidence="8">
    <location>
        <begin position="269"/>
        <end position="292"/>
    </location>
</feature>
<evidence type="ECO:0000256" key="4">
    <source>
        <dbReference type="ARBA" id="ARBA00022679"/>
    </source>
</evidence>
<feature type="transmembrane region" description="Helical" evidence="8">
    <location>
        <begin position="137"/>
        <end position="154"/>
    </location>
</feature>
<gene>
    <name evidence="10" type="ORF">UV73_C0001G0239</name>
</gene>
<dbReference type="PANTHER" id="PTHR33908">
    <property type="entry name" value="MANNOSYLTRANSFERASE YKCB-RELATED"/>
    <property type="match status" value="1"/>
</dbReference>
<keyword evidence="6 8" id="KW-1133">Transmembrane helix</keyword>
<comment type="subcellular location">
    <subcellularLocation>
        <location evidence="1">Cell membrane</location>
        <topology evidence="1">Multi-pass membrane protein</topology>
    </subcellularLocation>
</comment>
<reference evidence="10 11" key="1">
    <citation type="journal article" date="2015" name="Nature">
        <title>rRNA introns, odd ribosomes, and small enigmatic genomes across a large radiation of phyla.</title>
        <authorList>
            <person name="Brown C.T."/>
            <person name="Hug L.A."/>
            <person name="Thomas B.C."/>
            <person name="Sharon I."/>
            <person name="Castelle C.J."/>
            <person name="Singh A."/>
            <person name="Wilkins M.J."/>
            <person name="Williams K.H."/>
            <person name="Banfield J.F."/>
        </authorList>
    </citation>
    <scope>NUCLEOTIDE SEQUENCE [LARGE SCALE GENOMIC DNA]</scope>
</reference>
<keyword evidence="3" id="KW-0328">Glycosyltransferase</keyword>
<comment type="caution">
    <text evidence="10">The sequence shown here is derived from an EMBL/GenBank/DDBJ whole genome shotgun (WGS) entry which is preliminary data.</text>
</comment>
<feature type="transmembrane region" description="Helical" evidence="8">
    <location>
        <begin position="332"/>
        <end position="351"/>
    </location>
</feature>